<dbReference type="EMBL" id="PQFF01000187">
    <property type="protein sequence ID" value="RHZ76332.1"/>
    <property type="molecule type" value="Genomic_DNA"/>
</dbReference>
<dbReference type="Proteomes" id="UP000266861">
    <property type="component" value="Unassembled WGS sequence"/>
</dbReference>
<sequence>MIMNNSNGNDCCHDDKSFENDYQKMIEFEKGIDPHRHFQSSFRILEENEENLVGQFS</sequence>
<dbReference type="AlphaFoldDB" id="A0A397INC5"/>
<organism evidence="1 2">
    <name type="scientific">Diversispora epigaea</name>
    <dbReference type="NCBI Taxonomy" id="1348612"/>
    <lineage>
        <taxon>Eukaryota</taxon>
        <taxon>Fungi</taxon>
        <taxon>Fungi incertae sedis</taxon>
        <taxon>Mucoromycota</taxon>
        <taxon>Glomeromycotina</taxon>
        <taxon>Glomeromycetes</taxon>
        <taxon>Diversisporales</taxon>
        <taxon>Diversisporaceae</taxon>
        <taxon>Diversispora</taxon>
    </lineage>
</organism>
<name>A0A397INC5_9GLOM</name>
<reference evidence="1 2" key="1">
    <citation type="submission" date="2018-08" db="EMBL/GenBank/DDBJ databases">
        <title>Genome and evolution of the arbuscular mycorrhizal fungus Diversispora epigaea (formerly Glomus versiforme) and its bacterial endosymbionts.</title>
        <authorList>
            <person name="Sun X."/>
            <person name="Fei Z."/>
            <person name="Harrison M."/>
        </authorList>
    </citation>
    <scope>NUCLEOTIDE SEQUENCE [LARGE SCALE GENOMIC DNA]</scope>
    <source>
        <strain evidence="1 2">IT104</strain>
    </source>
</reference>
<keyword evidence="2" id="KW-1185">Reference proteome</keyword>
<evidence type="ECO:0000313" key="2">
    <source>
        <dbReference type="Proteomes" id="UP000266861"/>
    </source>
</evidence>
<gene>
    <name evidence="1" type="ORF">Glove_199g144</name>
</gene>
<proteinExistence type="predicted"/>
<evidence type="ECO:0000313" key="1">
    <source>
        <dbReference type="EMBL" id="RHZ76332.1"/>
    </source>
</evidence>
<comment type="caution">
    <text evidence="1">The sequence shown here is derived from an EMBL/GenBank/DDBJ whole genome shotgun (WGS) entry which is preliminary data.</text>
</comment>
<accession>A0A397INC5</accession>
<protein>
    <submittedName>
        <fullName evidence="1">Uncharacterized protein</fullName>
    </submittedName>
</protein>